<dbReference type="AlphaFoldDB" id="A0A543BJ33"/>
<dbReference type="Proteomes" id="UP000317209">
    <property type="component" value="Unassembled WGS sequence"/>
</dbReference>
<dbReference type="OrthoDB" id="9769628at2"/>
<keyword evidence="1 5" id="KW-0436">Ligase</keyword>
<dbReference type="PANTHER" id="PTHR36510:SF1">
    <property type="entry name" value="GLUTAMATE--CYSTEINE LIGASE 2-RELATED"/>
    <property type="match status" value="1"/>
</dbReference>
<evidence type="ECO:0000313" key="7">
    <source>
        <dbReference type="Proteomes" id="UP000317209"/>
    </source>
</evidence>
<comment type="caution">
    <text evidence="6">The sequence shown here is derived from an EMBL/GenBank/DDBJ whole genome shotgun (WGS) entry which is preliminary data.</text>
</comment>
<dbReference type="InterPro" id="IPR011793">
    <property type="entry name" value="YbdK"/>
</dbReference>
<keyword evidence="2 5" id="KW-0547">Nucleotide-binding</keyword>
<organism evidence="6 7">
    <name type="scientific">Microbacterium saperdae</name>
    <dbReference type="NCBI Taxonomy" id="69368"/>
    <lineage>
        <taxon>Bacteria</taxon>
        <taxon>Bacillati</taxon>
        <taxon>Actinomycetota</taxon>
        <taxon>Actinomycetes</taxon>
        <taxon>Micrococcales</taxon>
        <taxon>Microbacteriaceae</taxon>
        <taxon>Microbacterium</taxon>
    </lineage>
</organism>
<dbReference type="InterPro" id="IPR014746">
    <property type="entry name" value="Gln_synth/guanido_kin_cat_dom"/>
</dbReference>
<evidence type="ECO:0000256" key="1">
    <source>
        <dbReference type="ARBA" id="ARBA00022598"/>
    </source>
</evidence>
<accession>A0A543BJ33</accession>
<dbReference type="GO" id="GO:0042398">
    <property type="term" value="P:modified amino acid biosynthetic process"/>
    <property type="evidence" value="ECO:0007669"/>
    <property type="project" value="InterPro"/>
</dbReference>
<name>A0A543BJ33_9MICO</name>
<comment type="function">
    <text evidence="5">ATP-dependent carboxylate-amine ligase which exhibits weak glutamate--cysteine ligase activity.</text>
</comment>
<dbReference type="NCBIfam" id="TIGR02050">
    <property type="entry name" value="gshA_cyan_rel"/>
    <property type="match status" value="1"/>
</dbReference>
<proteinExistence type="inferred from homology"/>
<comment type="catalytic activity">
    <reaction evidence="4 5">
        <text>L-cysteine + L-glutamate + ATP = gamma-L-glutamyl-L-cysteine + ADP + phosphate + H(+)</text>
        <dbReference type="Rhea" id="RHEA:13285"/>
        <dbReference type="ChEBI" id="CHEBI:15378"/>
        <dbReference type="ChEBI" id="CHEBI:29985"/>
        <dbReference type="ChEBI" id="CHEBI:30616"/>
        <dbReference type="ChEBI" id="CHEBI:35235"/>
        <dbReference type="ChEBI" id="CHEBI:43474"/>
        <dbReference type="ChEBI" id="CHEBI:58173"/>
        <dbReference type="ChEBI" id="CHEBI:456216"/>
        <dbReference type="EC" id="6.3.2.2"/>
    </reaction>
</comment>
<dbReference type="InterPro" id="IPR050141">
    <property type="entry name" value="GCL_type2/YbdK_subfam"/>
</dbReference>
<dbReference type="GO" id="GO:0004357">
    <property type="term" value="F:glutamate-cysteine ligase activity"/>
    <property type="evidence" value="ECO:0007669"/>
    <property type="project" value="UniProtKB-EC"/>
</dbReference>
<dbReference type="Gene3D" id="3.30.590.20">
    <property type="match status" value="1"/>
</dbReference>
<dbReference type="GO" id="GO:0005524">
    <property type="term" value="F:ATP binding"/>
    <property type="evidence" value="ECO:0007669"/>
    <property type="project" value="UniProtKB-KW"/>
</dbReference>
<evidence type="ECO:0000313" key="6">
    <source>
        <dbReference type="EMBL" id="TQL84773.1"/>
    </source>
</evidence>
<dbReference type="HAMAP" id="MF_01609">
    <property type="entry name" value="Glu_cys_ligase_2"/>
    <property type="match status" value="1"/>
</dbReference>
<protein>
    <recommendedName>
        <fullName evidence="5">Putative glutamate--cysteine ligase 2</fullName>
        <ecNumber evidence="5">6.3.2.2</ecNumber>
    </recommendedName>
    <alternativeName>
        <fullName evidence="5">Gamma-glutamylcysteine synthetase 2</fullName>
        <shortName evidence="5">GCS 2</shortName>
        <shortName evidence="5">Gamma-GCS 2</shortName>
    </alternativeName>
</protein>
<gene>
    <name evidence="6" type="ORF">FB560_0366</name>
</gene>
<evidence type="ECO:0000256" key="3">
    <source>
        <dbReference type="ARBA" id="ARBA00022840"/>
    </source>
</evidence>
<keyword evidence="3 5" id="KW-0067">ATP-binding</keyword>
<comment type="similarity">
    <text evidence="5">Belongs to the glutamate--cysteine ligase type 2 family. YbdK subfamily.</text>
</comment>
<dbReference type="RefSeq" id="WP_141870797.1">
    <property type="nucleotide sequence ID" value="NZ_VFOX01000001.1"/>
</dbReference>
<dbReference type="Pfam" id="PF04107">
    <property type="entry name" value="GCS2"/>
    <property type="match status" value="1"/>
</dbReference>
<evidence type="ECO:0000256" key="5">
    <source>
        <dbReference type="HAMAP-Rule" id="MF_01609"/>
    </source>
</evidence>
<sequence length="252" mass="27353">MARFGIEEEFILLEGESLVPTAISADARRRMETSPAAGRVMPEYLTCQVECATDPLRTRAEALAQLRGLRRAIARHAAASGAVAASTGTPFATTGTVEVSASPHYDEVAALLNHITRGHEVNGLHVHVEVPDEAERVPVLNRIRGWLPLLLALSGNSPFADGLDSGYDSWRSILIRRLPSSWCPPHFRGIDDYRAHIDQLVTLGAIGEPASLSWAVRISERFPTVEVRVFDAQLDPEDSLLAAALVRAIAHG</sequence>
<reference evidence="6 7" key="1">
    <citation type="submission" date="2019-06" db="EMBL/GenBank/DDBJ databases">
        <title>Sequencing the genomes of 1000 actinobacteria strains.</title>
        <authorList>
            <person name="Klenk H.-P."/>
        </authorList>
    </citation>
    <scope>NUCLEOTIDE SEQUENCE [LARGE SCALE GENOMIC DNA]</scope>
    <source>
        <strain evidence="6 7">DSM 20169</strain>
    </source>
</reference>
<dbReference type="SUPFAM" id="SSF55931">
    <property type="entry name" value="Glutamine synthetase/guanido kinase"/>
    <property type="match status" value="1"/>
</dbReference>
<keyword evidence="7" id="KW-1185">Reference proteome</keyword>
<evidence type="ECO:0000256" key="4">
    <source>
        <dbReference type="ARBA" id="ARBA00048819"/>
    </source>
</evidence>
<dbReference type="EMBL" id="VFOX01000001">
    <property type="protein sequence ID" value="TQL84773.1"/>
    <property type="molecule type" value="Genomic_DNA"/>
</dbReference>
<dbReference type="PANTHER" id="PTHR36510">
    <property type="entry name" value="GLUTAMATE--CYSTEINE LIGASE 2-RELATED"/>
    <property type="match status" value="1"/>
</dbReference>
<dbReference type="EC" id="6.3.2.2" evidence="5"/>
<evidence type="ECO:0000256" key="2">
    <source>
        <dbReference type="ARBA" id="ARBA00022741"/>
    </source>
</evidence>
<dbReference type="InterPro" id="IPR006336">
    <property type="entry name" value="GCS2"/>
</dbReference>